<evidence type="ECO:0000313" key="4">
    <source>
        <dbReference type="Proteomes" id="UP000006671"/>
    </source>
</evidence>
<feature type="domain" description="Zn(2)-C6 fungal-type" evidence="2">
    <location>
        <begin position="14"/>
        <end position="44"/>
    </location>
</feature>
<reference evidence="3 4" key="1">
    <citation type="journal article" date="2010" name="Cell">
        <title>The genome of Naegleria gruberi illuminates early eukaryotic versatility.</title>
        <authorList>
            <person name="Fritz-Laylin L.K."/>
            <person name="Prochnik S.E."/>
            <person name="Ginger M.L."/>
            <person name="Dacks J.B."/>
            <person name="Carpenter M.L."/>
            <person name="Field M.C."/>
            <person name="Kuo A."/>
            <person name="Paredez A."/>
            <person name="Chapman J."/>
            <person name="Pham J."/>
            <person name="Shu S."/>
            <person name="Neupane R."/>
            <person name="Cipriano M."/>
            <person name="Mancuso J."/>
            <person name="Tu H."/>
            <person name="Salamov A."/>
            <person name="Lindquist E."/>
            <person name="Shapiro H."/>
            <person name="Lucas S."/>
            <person name="Grigoriev I.V."/>
            <person name="Cande W.Z."/>
            <person name="Fulton C."/>
            <person name="Rokhsar D.S."/>
            <person name="Dawson S.C."/>
        </authorList>
    </citation>
    <scope>NUCLEOTIDE SEQUENCE [LARGE SCALE GENOMIC DNA]</scope>
    <source>
        <strain evidence="3 4">NEG-M</strain>
    </source>
</reference>
<feature type="compositionally biased region" description="Low complexity" evidence="1">
    <location>
        <begin position="442"/>
        <end position="462"/>
    </location>
</feature>
<keyword evidence="4" id="KW-1185">Reference proteome</keyword>
<organism evidence="4">
    <name type="scientific">Naegleria gruberi</name>
    <name type="common">Amoeba</name>
    <dbReference type="NCBI Taxonomy" id="5762"/>
    <lineage>
        <taxon>Eukaryota</taxon>
        <taxon>Discoba</taxon>
        <taxon>Heterolobosea</taxon>
        <taxon>Tetramitia</taxon>
        <taxon>Eutetramitia</taxon>
        <taxon>Vahlkampfiidae</taxon>
        <taxon>Naegleria</taxon>
    </lineage>
</organism>
<dbReference type="SUPFAM" id="SSF57701">
    <property type="entry name" value="Zn2/Cys6 DNA-binding domain"/>
    <property type="match status" value="1"/>
</dbReference>
<dbReference type="PROSITE" id="PS00463">
    <property type="entry name" value="ZN2_CY6_FUNGAL_1"/>
    <property type="match status" value="1"/>
</dbReference>
<name>D2W0Y9_NAEGR</name>
<accession>D2W0Y9</accession>
<evidence type="ECO:0000313" key="3">
    <source>
        <dbReference type="EMBL" id="EFC37226.1"/>
    </source>
</evidence>
<dbReference type="Pfam" id="PF00172">
    <property type="entry name" value="Zn_clus"/>
    <property type="match status" value="1"/>
</dbReference>
<dbReference type="AlphaFoldDB" id="D2W0Y9"/>
<dbReference type="InParanoid" id="D2W0Y9"/>
<dbReference type="RefSeq" id="XP_002669970.1">
    <property type="nucleotide sequence ID" value="XM_002669924.1"/>
</dbReference>
<dbReference type="PROSITE" id="PS50048">
    <property type="entry name" value="ZN2_CY6_FUNGAL_2"/>
    <property type="match status" value="1"/>
</dbReference>
<dbReference type="SMART" id="SM00066">
    <property type="entry name" value="GAL4"/>
    <property type="match status" value="1"/>
</dbReference>
<dbReference type="EMBL" id="GG738920">
    <property type="protein sequence ID" value="EFC37226.1"/>
    <property type="molecule type" value="Genomic_DNA"/>
</dbReference>
<dbReference type="OrthoDB" id="2269373at2759"/>
<dbReference type="Proteomes" id="UP000006671">
    <property type="component" value="Unassembled WGS sequence"/>
</dbReference>
<dbReference type="CDD" id="cd00067">
    <property type="entry name" value="GAL4"/>
    <property type="match status" value="1"/>
</dbReference>
<protein>
    <submittedName>
        <fullName evidence="3">Predicted protein</fullName>
    </submittedName>
</protein>
<dbReference type="GO" id="GO:0008270">
    <property type="term" value="F:zinc ion binding"/>
    <property type="evidence" value="ECO:0007669"/>
    <property type="project" value="InterPro"/>
</dbReference>
<dbReference type="Gene3D" id="4.10.240.10">
    <property type="entry name" value="Zn(2)-C6 fungal-type DNA-binding domain"/>
    <property type="match status" value="1"/>
</dbReference>
<dbReference type="GO" id="GO:0000981">
    <property type="term" value="F:DNA-binding transcription factor activity, RNA polymerase II-specific"/>
    <property type="evidence" value="ECO:0007669"/>
    <property type="project" value="InterPro"/>
</dbReference>
<dbReference type="KEGG" id="ngr:NAEGRDRAFT_81978"/>
<evidence type="ECO:0000259" key="2">
    <source>
        <dbReference type="PROSITE" id="PS50048"/>
    </source>
</evidence>
<dbReference type="VEuPathDB" id="AmoebaDB:NAEGRDRAFT_81978"/>
<feature type="region of interest" description="Disordered" evidence="1">
    <location>
        <begin position="442"/>
        <end position="463"/>
    </location>
</feature>
<dbReference type="InterPro" id="IPR036864">
    <property type="entry name" value="Zn2-C6_fun-type_DNA-bd_sf"/>
</dbReference>
<proteinExistence type="predicted"/>
<dbReference type="GeneID" id="8856866"/>
<evidence type="ECO:0000256" key="1">
    <source>
        <dbReference type="SAM" id="MobiDB-lite"/>
    </source>
</evidence>
<gene>
    <name evidence="3" type="ORF">NAEGRDRAFT_81978</name>
</gene>
<sequence length="497" mass="57596">MNQREYEGDKQPYSCMRCRKHHRKCDRNPKGCSNCGNSGVKCIYADQLQNSQHQEKKDEQSQQQNTQQQQQTMTPQTLVDVYFSILCGTHPLIEKEKFKYFVNNCLNQYNDIKANEWISSVGELRCIHCFYMSNMSLALQLTSDINHTKTIGITEALISSLEKEQSHEFYWVASCFTLVMYFIGEGDFTKVNHYNSKVFEYLKGGYQHKFTFHLLRYQSFVNSGFVHHITTMQSLIKDMCEQFFYSTGKRLEDCVLPGTIEHMRSNSITMENNQMYRQVHNFVSDTVVNLEGEMVKQLIDCHSTTFFKHQRIVTSMIRLGCSLMLFKQSDYFLNDTSIEETALMITLLTEDELFPFCMCYTISPIVETCIYHKQLVENCIERGTKPMTSTIMTSSGNTVTVDYLSILKKDLKALISLAKRFKRVTLLYQNLIEEMTQTIMRNTSRSASSDTRSTTSSTTNRTQIEAFADDTMREVSSFNDSAVKMAESVDNFFSFLF</sequence>
<dbReference type="InterPro" id="IPR001138">
    <property type="entry name" value="Zn2Cys6_DnaBD"/>
</dbReference>